<reference evidence="2" key="1">
    <citation type="submission" date="2021-02" db="EMBL/GenBank/DDBJ databases">
        <title>Genome sequence Cadophora malorum strain M34.</title>
        <authorList>
            <person name="Stefanovic E."/>
            <person name="Vu D."/>
            <person name="Scully C."/>
            <person name="Dijksterhuis J."/>
            <person name="Roader J."/>
            <person name="Houbraken J."/>
        </authorList>
    </citation>
    <scope>NUCLEOTIDE SEQUENCE</scope>
    <source>
        <strain evidence="2">M34</strain>
    </source>
</reference>
<dbReference type="EMBL" id="JAFJYH010000046">
    <property type="protein sequence ID" value="KAG4422607.1"/>
    <property type="molecule type" value="Genomic_DNA"/>
</dbReference>
<evidence type="ECO:0000313" key="2">
    <source>
        <dbReference type="EMBL" id="KAG4422607.1"/>
    </source>
</evidence>
<gene>
    <name evidence="2" type="ORF">IFR04_004228</name>
</gene>
<dbReference type="Proteomes" id="UP000664132">
    <property type="component" value="Unassembled WGS sequence"/>
</dbReference>
<accession>A0A8H7WD64</accession>
<feature type="region of interest" description="Disordered" evidence="1">
    <location>
        <begin position="1"/>
        <end position="68"/>
    </location>
</feature>
<dbReference type="AlphaFoldDB" id="A0A8H7WD64"/>
<protein>
    <submittedName>
        <fullName evidence="2">Uncharacterized protein</fullName>
    </submittedName>
</protein>
<proteinExistence type="predicted"/>
<comment type="caution">
    <text evidence="2">The sequence shown here is derived from an EMBL/GenBank/DDBJ whole genome shotgun (WGS) entry which is preliminary data.</text>
</comment>
<sequence>MQSPILNSARHYPAASATTRRPVVRLRGPSHISGSNSNSNQSSPSPISPKIDYNWEPENNSIDQTSNPEARKILRNSLYLTFNAPRVDDYHRGIFLTHPPAVADASHRYSGTLLHASYAPPPDAPQSPATWFLEERPVNDVSTATTLVLLFRIGTLDPNSELGSIEEQCRHIRSVLDDVPLGRQNRESQLGPLAAGQGNPVLDGYDCVIWTIDAMDALARANIISFERLKCTDGAQVMAKARVQAGPADARTMVGQDFGGLRVIN</sequence>
<evidence type="ECO:0000313" key="3">
    <source>
        <dbReference type="Proteomes" id="UP000664132"/>
    </source>
</evidence>
<organism evidence="2 3">
    <name type="scientific">Cadophora malorum</name>
    <dbReference type="NCBI Taxonomy" id="108018"/>
    <lineage>
        <taxon>Eukaryota</taxon>
        <taxon>Fungi</taxon>
        <taxon>Dikarya</taxon>
        <taxon>Ascomycota</taxon>
        <taxon>Pezizomycotina</taxon>
        <taxon>Leotiomycetes</taxon>
        <taxon>Helotiales</taxon>
        <taxon>Ploettnerulaceae</taxon>
        <taxon>Cadophora</taxon>
    </lineage>
</organism>
<evidence type="ECO:0000256" key="1">
    <source>
        <dbReference type="SAM" id="MobiDB-lite"/>
    </source>
</evidence>
<keyword evidence="3" id="KW-1185">Reference proteome</keyword>
<name>A0A8H7WD64_9HELO</name>
<feature type="compositionally biased region" description="Polar residues" evidence="1">
    <location>
        <begin position="57"/>
        <end position="68"/>
    </location>
</feature>
<feature type="compositionally biased region" description="Low complexity" evidence="1">
    <location>
        <begin position="29"/>
        <end position="51"/>
    </location>
</feature>
<dbReference type="OrthoDB" id="3016366at2759"/>